<proteinExistence type="predicted"/>
<dbReference type="Proteomes" id="UP000016412">
    <property type="component" value="Unassembled WGS sequence"/>
</dbReference>
<evidence type="ECO:0000313" key="5">
    <source>
        <dbReference type="Proteomes" id="UP000016646"/>
    </source>
</evidence>
<accession>U2KY50</accession>
<dbReference type="Proteomes" id="UP000016646">
    <property type="component" value="Unassembled WGS sequence"/>
</dbReference>
<evidence type="ECO:0000313" key="4">
    <source>
        <dbReference type="Proteomes" id="UP000016412"/>
    </source>
</evidence>
<feature type="compositionally biased region" description="Basic and acidic residues" evidence="1">
    <location>
        <begin position="21"/>
        <end position="32"/>
    </location>
</feature>
<dbReference type="PATRIC" id="fig|1125725.3.peg.1929"/>
<dbReference type="EMBL" id="AVQI01000033">
    <property type="protein sequence ID" value="ERK03387.1"/>
    <property type="molecule type" value="Genomic_DNA"/>
</dbReference>
<protein>
    <submittedName>
        <fullName evidence="2">Uncharacterized protein</fullName>
    </submittedName>
</protein>
<sequence>MYVPYERTSVRRMSEISPQRRSGEAEKRRSGEAENFARPA</sequence>
<evidence type="ECO:0000313" key="2">
    <source>
        <dbReference type="EMBL" id="ERF60117.1"/>
    </source>
</evidence>
<dbReference type="STRING" id="1125725.HMPREF1325_0490"/>
<gene>
    <name evidence="3" type="ORF">HMPREF0860_2044</name>
    <name evidence="2" type="ORF">HMPREF1325_0490</name>
</gene>
<organism evidence="2 4">
    <name type="scientific">Treponema socranskii subsp. socranskii VPI DR56BR1116 = ATCC 35536</name>
    <dbReference type="NCBI Taxonomy" id="1125725"/>
    <lineage>
        <taxon>Bacteria</taxon>
        <taxon>Pseudomonadati</taxon>
        <taxon>Spirochaetota</taxon>
        <taxon>Spirochaetia</taxon>
        <taxon>Spirochaetales</taxon>
        <taxon>Treponemataceae</taxon>
        <taxon>Treponema</taxon>
    </lineage>
</organism>
<reference evidence="4 5" key="1">
    <citation type="submission" date="2013-08" db="EMBL/GenBank/DDBJ databases">
        <authorList>
            <person name="Durkin A.S."/>
            <person name="Haft D.R."/>
            <person name="McCorrison J."/>
            <person name="Torralba M."/>
            <person name="Gillis M."/>
            <person name="Haft D.H."/>
            <person name="Methe B."/>
            <person name="Sutton G."/>
            <person name="Nelson K.E."/>
        </authorList>
    </citation>
    <scope>NUCLEOTIDE SEQUENCE [LARGE SCALE GENOMIC DNA]</scope>
    <source>
        <strain evidence="3 5">ATCC 35536</strain>
        <strain evidence="2 4">VPI DR56BR1116</strain>
    </source>
</reference>
<name>U2KY50_TRESO</name>
<comment type="caution">
    <text evidence="2">The sequence shown here is derived from an EMBL/GenBank/DDBJ whole genome shotgun (WGS) entry which is preliminary data.</text>
</comment>
<feature type="region of interest" description="Disordered" evidence="1">
    <location>
        <begin position="1"/>
        <end position="40"/>
    </location>
</feature>
<keyword evidence="5" id="KW-1185">Reference proteome</keyword>
<dbReference type="EMBL" id="AUZJ01000048">
    <property type="protein sequence ID" value="ERF60117.1"/>
    <property type="molecule type" value="Genomic_DNA"/>
</dbReference>
<dbReference type="AlphaFoldDB" id="U2KY50"/>
<evidence type="ECO:0000256" key="1">
    <source>
        <dbReference type="SAM" id="MobiDB-lite"/>
    </source>
</evidence>
<evidence type="ECO:0000313" key="3">
    <source>
        <dbReference type="EMBL" id="ERK03387.1"/>
    </source>
</evidence>